<dbReference type="EMBL" id="AMBO01000334">
    <property type="protein sequence ID" value="EKD00743.1"/>
    <property type="molecule type" value="Genomic_DNA"/>
</dbReference>
<dbReference type="HOGENOM" id="CLU_2428628_0_0_1"/>
<organism evidence="1 2">
    <name type="scientific">Trichosporon asahii var. asahii (strain CBS 8904)</name>
    <name type="common">Yeast</name>
    <dbReference type="NCBI Taxonomy" id="1220162"/>
    <lineage>
        <taxon>Eukaryota</taxon>
        <taxon>Fungi</taxon>
        <taxon>Dikarya</taxon>
        <taxon>Basidiomycota</taxon>
        <taxon>Agaricomycotina</taxon>
        <taxon>Tremellomycetes</taxon>
        <taxon>Trichosporonales</taxon>
        <taxon>Trichosporonaceae</taxon>
        <taxon>Trichosporon</taxon>
    </lineage>
</organism>
<protein>
    <submittedName>
        <fullName evidence="1">Uncharacterized protein</fullName>
    </submittedName>
</protein>
<evidence type="ECO:0000313" key="2">
    <source>
        <dbReference type="Proteomes" id="UP000006757"/>
    </source>
</evidence>
<comment type="caution">
    <text evidence="1">The sequence shown here is derived from an EMBL/GenBank/DDBJ whole genome shotgun (WGS) entry which is preliminary data.</text>
</comment>
<name>K1VVD4_TRIAC</name>
<evidence type="ECO:0000313" key="1">
    <source>
        <dbReference type="EMBL" id="EKD00743.1"/>
    </source>
</evidence>
<dbReference type="Gene3D" id="3.80.10.10">
    <property type="entry name" value="Ribonuclease Inhibitor"/>
    <property type="match status" value="1"/>
</dbReference>
<dbReference type="AlphaFoldDB" id="K1VVD4"/>
<dbReference type="InterPro" id="IPR001611">
    <property type="entry name" value="Leu-rich_rpt"/>
</dbReference>
<dbReference type="InParanoid" id="K1VVD4"/>
<dbReference type="SUPFAM" id="SSF52058">
    <property type="entry name" value="L domain-like"/>
    <property type="match status" value="1"/>
</dbReference>
<accession>K1VVD4</accession>
<dbReference type="Proteomes" id="UP000006757">
    <property type="component" value="Unassembled WGS sequence"/>
</dbReference>
<keyword evidence="2" id="KW-1185">Reference proteome</keyword>
<proteinExistence type="predicted"/>
<dbReference type="InterPro" id="IPR032675">
    <property type="entry name" value="LRR_dom_sf"/>
</dbReference>
<sequence length="91" mass="9933">MSTIPKSLKHLDVSFNRISGSLPNIDIDLTGLFVQGNYLTDLGRLPESLQNANFSLNPLTNTGELCSRKLVTCELKKTKLNATTCGTCLFS</sequence>
<gene>
    <name evidence="1" type="ORF">A1Q2_04935</name>
</gene>
<dbReference type="Pfam" id="PF00560">
    <property type="entry name" value="LRR_1"/>
    <property type="match status" value="1"/>
</dbReference>
<reference evidence="1 2" key="1">
    <citation type="journal article" date="2012" name="Eukaryot. Cell">
        <title>Genome sequence of the Trichosporon asahii environmental strain CBS 8904.</title>
        <authorList>
            <person name="Yang R.Y."/>
            <person name="Li H.T."/>
            <person name="Zhu H."/>
            <person name="Zhou G.P."/>
            <person name="Wang M."/>
            <person name="Wang L."/>
        </authorList>
    </citation>
    <scope>NUCLEOTIDE SEQUENCE [LARGE SCALE GENOMIC DNA]</scope>
    <source>
        <strain evidence="1 2">CBS 8904</strain>
    </source>
</reference>